<dbReference type="PROSITE" id="PS50893">
    <property type="entry name" value="ABC_TRANSPORTER_2"/>
    <property type="match status" value="1"/>
</dbReference>
<dbReference type="InterPro" id="IPR003593">
    <property type="entry name" value="AAA+_ATPase"/>
</dbReference>
<evidence type="ECO:0000259" key="9">
    <source>
        <dbReference type="PROSITE" id="PS50893"/>
    </source>
</evidence>
<evidence type="ECO:0000256" key="6">
    <source>
        <dbReference type="ARBA" id="ARBA00022840"/>
    </source>
</evidence>
<evidence type="ECO:0000256" key="1">
    <source>
        <dbReference type="ARBA" id="ARBA00004202"/>
    </source>
</evidence>
<dbReference type="eggNOG" id="COG1126">
    <property type="taxonomic scope" value="Bacteria"/>
</dbReference>
<evidence type="ECO:0000256" key="7">
    <source>
        <dbReference type="ARBA" id="ARBA00022970"/>
    </source>
</evidence>
<dbReference type="GO" id="GO:0005886">
    <property type="term" value="C:plasma membrane"/>
    <property type="evidence" value="ECO:0007669"/>
    <property type="project" value="UniProtKB-SubCell"/>
</dbReference>
<dbReference type="InterPro" id="IPR030679">
    <property type="entry name" value="ABC_ATPase_HisP-typ"/>
</dbReference>
<dbReference type="OrthoDB" id="9804199at2"/>
<gene>
    <name evidence="10" type="ORF">UAS_01972</name>
</gene>
<dbReference type="InterPro" id="IPR050086">
    <property type="entry name" value="MetN_ABC_transporter-like"/>
</dbReference>
<dbReference type="PANTHER" id="PTHR43166:SF9">
    <property type="entry name" value="GLUTAMATE_ASPARTATE IMPORT ATP-BINDING PROTEIN GLTL"/>
    <property type="match status" value="1"/>
</dbReference>
<keyword evidence="7" id="KW-0029">Amino-acid transport</keyword>
<evidence type="ECO:0000256" key="3">
    <source>
        <dbReference type="ARBA" id="ARBA00022448"/>
    </source>
</evidence>
<dbReference type="GeneID" id="78364815"/>
<dbReference type="GO" id="GO:0015424">
    <property type="term" value="F:ABC-type amino acid transporter activity"/>
    <property type="evidence" value="ECO:0007669"/>
    <property type="project" value="InterPro"/>
</dbReference>
<evidence type="ECO:0000256" key="2">
    <source>
        <dbReference type="ARBA" id="ARBA00005417"/>
    </source>
</evidence>
<evidence type="ECO:0000256" key="5">
    <source>
        <dbReference type="ARBA" id="ARBA00022741"/>
    </source>
</evidence>
<dbReference type="PROSITE" id="PS00211">
    <property type="entry name" value="ABC_TRANSPORTER_1"/>
    <property type="match status" value="1"/>
</dbReference>
<dbReference type="HOGENOM" id="CLU_000604_1_22_9"/>
<feature type="domain" description="ABC transporter" evidence="9">
    <location>
        <begin position="2"/>
        <end position="236"/>
    </location>
</feature>
<dbReference type="RefSeq" id="WP_010754595.1">
    <property type="nucleotide sequence ID" value="NZ_ASVU01000001.1"/>
</dbReference>
<name>R2RWZ0_9ENTE</name>
<comment type="caution">
    <text evidence="10">The sequence shown here is derived from an EMBL/GenBank/DDBJ whole genome shotgun (WGS) entry which is preliminary data.</text>
</comment>
<evidence type="ECO:0000256" key="8">
    <source>
        <dbReference type="ARBA" id="ARBA00023136"/>
    </source>
</evidence>
<dbReference type="EMBL" id="AJAP01000022">
    <property type="protein sequence ID" value="EOH85071.1"/>
    <property type="molecule type" value="Genomic_DNA"/>
</dbReference>
<evidence type="ECO:0000256" key="4">
    <source>
        <dbReference type="ARBA" id="ARBA00022475"/>
    </source>
</evidence>
<dbReference type="InterPro" id="IPR003439">
    <property type="entry name" value="ABC_transporter-like_ATP-bd"/>
</dbReference>
<dbReference type="InterPro" id="IPR017871">
    <property type="entry name" value="ABC_transporter-like_CS"/>
</dbReference>
<dbReference type="FunFam" id="3.40.50.300:FF:000020">
    <property type="entry name" value="Amino acid ABC transporter ATP-binding component"/>
    <property type="match status" value="1"/>
</dbReference>
<dbReference type="GO" id="GO:0016887">
    <property type="term" value="F:ATP hydrolysis activity"/>
    <property type="evidence" value="ECO:0007669"/>
    <property type="project" value="InterPro"/>
</dbReference>
<keyword evidence="4" id="KW-1003">Cell membrane</keyword>
<protein>
    <submittedName>
        <fullName evidence="10">Amino acid ABC transporter ATP-binding protein</fullName>
    </submittedName>
</protein>
<dbReference type="SUPFAM" id="SSF52540">
    <property type="entry name" value="P-loop containing nucleoside triphosphate hydrolases"/>
    <property type="match status" value="1"/>
</dbReference>
<dbReference type="STRING" id="57732.RU94_GL001609"/>
<dbReference type="Proteomes" id="UP000013777">
    <property type="component" value="Unassembled WGS sequence"/>
</dbReference>
<evidence type="ECO:0000313" key="11">
    <source>
        <dbReference type="Proteomes" id="UP000013777"/>
    </source>
</evidence>
<sequence length="240" mass="26317">MIKVGNLHKTYGDNEVLKGIDLDVAKGEVVVIIGPSGSGKSTFLRCLNLLEQPTGGTIEFEGKNLLDKSTNINQLREKMGMVFQSFNLFPHMTVLENLTISPIQVKKEKTEEAKARALDLLNQVGLADKASAYPASLSGGQQQRVAIARALAMQPDVMLFDEPTSALDPEMVGEVLAVMQDLAEKGMTMVVVTHEMGFAKEVADRVIFMDQGIIQEEGTPEAIFDNPQNPRTQDFLRKVL</sequence>
<dbReference type="PATRIC" id="fig|1158606.3.peg.1918"/>
<dbReference type="InterPro" id="IPR027417">
    <property type="entry name" value="P-loop_NTPase"/>
</dbReference>
<keyword evidence="5" id="KW-0547">Nucleotide-binding</keyword>
<dbReference type="SMART" id="SM00382">
    <property type="entry name" value="AAA"/>
    <property type="match status" value="1"/>
</dbReference>
<dbReference type="Pfam" id="PF00005">
    <property type="entry name" value="ABC_tran"/>
    <property type="match status" value="1"/>
</dbReference>
<comment type="similarity">
    <text evidence="2">Belongs to the ABC transporter superfamily.</text>
</comment>
<accession>R2RWZ0</accession>
<dbReference type="PIRSF" id="PIRSF039085">
    <property type="entry name" value="ABC_ATPase_HisP"/>
    <property type="match status" value="1"/>
</dbReference>
<dbReference type="Gene3D" id="3.40.50.300">
    <property type="entry name" value="P-loop containing nucleotide triphosphate hydrolases"/>
    <property type="match status" value="1"/>
</dbReference>
<keyword evidence="3" id="KW-0813">Transport</keyword>
<comment type="subcellular location">
    <subcellularLocation>
        <location evidence="1">Cell membrane</location>
        <topology evidence="1">Peripheral membrane protein</topology>
    </subcellularLocation>
</comment>
<keyword evidence="8" id="KW-0472">Membrane</keyword>
<organism evidence="10 11">
    <name type="scientific">Enterococcus asini ATCC 700915</name>
    <dbReference type="NCBI Taxonomy" id="1158606"/>
    <lineage>
        <taxon>Bacteria</taxon>
        <taxon>Bacillati</taxon>
        <taxon>Bacillota</taxon>
        <taxon>Bacilli</taxon>
        <taxon>Lactobacillales</taxon>
        <taxon>Enterococcaceae</taxon>
        <taxon>Enterococcus</taxon>
    </lineage>
</organism>
<dbReference type="CDD" id="cd03262">
    <property type="entry name" value="ABC_HisP_GlnQ"/>
    <property type="match status" value="1"/>
</dbReference>
<evidence type="ECO:0000313" key="10">
    <source>
        <dbReference type="EMBL" id="EOH85071.1"/>
    </source>
</evidence>
<dbReference type="GO" id="GO:0005524">
    <property type="term" value="F:ATP binding"/>
    <property type="evidence" value="ECO:0007669"/>
    <property type="project" value="UniProtKB-KW"/>
</dbReference>
<keyword evidence="11" id="KW-1185">Reference proteome</keyword>
<dbReference type="PANTHER" id="PTHR43166">
    <property type="entry name" value="AMINO ACID IMPORT ATP-BINDING PROTEIN"/>
    <property type="match status" value="1"/>
</dbReference>
<proteinExistence type="inferred from homology"/>
<dbReference type="AlphaFoldDB" id="R2RWZ0"/>
<keyword evidence="6 10" id="KW-0067">ATP-binding</keyword>
<reference evidence="10 11" key="1">
    <citation type="submission" date="2013-02" db="EMBL/GenBank/DDBJ databases">
        <title>The Genome Sequence of Enterococcus asini ATCC_700915.</title>
        <authorList>
            <consortium name="The Broad Institute Genome Sequencing Platform"/>
            <consortium name="The Broad Institute Genome Sequencing Center for Infectious Disease"/>
            <person name="Earl A.M."/>
            <person name="Gilmore M.S."/>
            <person name="Lebreton F."/>
            <person name="Walker B."/>
            <person name="Young S.K."/>
            <person name="Zeng Q."/>
            <person name="Gargeya S."/>
            <person name="Fitzgerald M."/>
            <person name="Haas B."/>
            <person name="Abouelleil A."/>
            <person name="Alvarado L."/>
            <person name="Arachchi H.M."/>
            <person name="Berlin A.M."/>
            <person name="Chapman S.B."/>
            <person name="Dewar J."/>
            <person name="Goldberg J."/>
            <person name="Griggs A."/>
            <person name="Gujja S."/>
            <person name="Hansen M."/>
            <person name="Howarth C."/>
            <person name="Imamovic A."/>
            <person name="Larimer J."/>
            <person name="McCowan C."/>
            <person name="Murphy C."/>
            <person name="Neiman D."/>
            <person name="Pearson M."/>
            <person name="Priest M."/>
            <person name="Roberts A."/>
            <person name="Saif S."/>
            <person name="Shea T."/>
            <person name="Sisk P."/>
            <person name="Sykes S."/>
            <person name="Wortman J."/>
            <person name="Nusbaum C."/>
            <person name="Birren B."/>
        </authorList>
    </citation>
    <scope>NUCLEOTIDE SEQUENCE [LARGE SCALE GENOMIC DNA]</scope>
    <source>
        <strain evidence="10 11">ATCC 700915</strain>
    </source>
</reference>